<protein>
    <submittedName>
        <fullName evidence="4">Activator of Hsp90 ATPase</fullName>
    </submittedName>
</protein>
<reference evidence="5" key="1">
    <citation type="journal article" date="2018" name="Nat. Microbiol.">
        <title>Leveraging single-cell genomics to expand the fungal tree of life.</title>
        <authorList>
            <person name="Ahrendt S.R."/>
            <person name="Quandt C.A."/>
            <person name="Ciobanu D."/>
            <person name="Clum A."/>
            <person name="Salamov A."/>
            <person name="Andreopoulos B."/>
            <person name="Cheng J.F."/>
            <person name="Woyke T."/>
            <person name="Pelin A."/>
            <person name="Henrissat B."/>
            <person name="Reynolds N.K."/>
            <person name="Benny G.L."/>
            <person name="Smith M.E."/>
            <person name="James T.Y."/>
            <person name="Grigoriev I.V."/>
        </authorList>
    </citation>
    <scope>NUCLEOTIDE SEQUENCE [LARGE SCALE GENOMIC DNA]</scope>
    <source>
        <strain evidence="5">Benny S71-1</strain>
    </source>
</reference>
<dbReference type="InterPro" id="IPR013538">
    <property type="entry name" value="ASHA1/2-like_C"/>
</dbReference>
<evidence type="ECO:0000256" key="2">
    <source>
        <dbReference type="SAM" id="MobiDB-lite"/>
    </source>
</evidence>
<dbReference type="GO" id="GO:0001671">
    <property type="term" value="F:ATPase activator activity"/>
    <property type="evidence" value="ECO:0007669"/>
    <property type="project" value="InterPro"/>
</dbReference>
<evidence type="ECO:0000313" key="4">
    <source>
        <dbReference type="EMBL" id="RKP26759.1"/>
    </source>
</evidence>
<name>A0A4V1J1Z3_9FUNG</name>
<dbReference type="GO" id="GO:0051087">
    <property type="term" value="F:protein-folding chaperone binding"/>
    <property type="evidence" value="ECO:0007669"/>
    <property type="project" value="InterPro"/>
</dbReference>
<evidence type="ECO:0000259" key="3">
    <source>
        <dbReference type="SMART" id="SM01000"/>
    </source>
</evidence>
<feature type="region of interest" description="Disordered" evidence="2">
    <location>
        <begin position="146"/>
        <end position="179"/>
    </location>
</feature>
<dbReference type="GO" id="GO:0006457">
    <property type="term" value="P:protein folding"/>
    <property type="evidence" value="ECO:0007669"/>
    <property type="project" value="TreeGrafter"/>
</dbReference>
<dbReference type="InterPro" id="IPR015310">
    <property type="entry name" value="AHSA1-like_N"/>
</dbReference>
<feature type="compositionally biased region" description="Low complexity" evidence="2">
    <location>
        <begin position="154"/>
        <end position="179"/>
    </location>
</feature>
<sequence>MRNRTEKNCSAWTKTYFSEQLPGTSVSDASGATAKVTSVLDCTGDVDINQRKGKVITLYDLVLKLGVEGQTASGTSVKGSINIPEIMHDTSEDEFVFDLTIESETREMDAVKQLIRTSLTAELRKKLGRFAKDLIDAHSKDVYIPPEELGLSPSTQTSTASKAGKAASASSGTADTVSSKPVATHFSTTDIKFSVEFVAAASDIYDVLLNQEKVQAWTRGPAVIRPEVGSDFRLFDGNITGTIVELVPNETIVLSWRFASWPANHHSNVAITLAQGDSSTELRLTQRGVPVGQEDTTRQNWQRFYWDSINRTFGYGTSM</sequence>
<accession>A0A4V1J1Z3</accession>
<proteinExistence type="inferred from homology"/>
<feature type="domain" description="Activator of Hsp90 ATPase AHSA1-like N-terminal" evidence="3">
    <location>
        <begin position="6"/>
        <end position="140"/>
    </location>
</feature>
<dbReference type="InterPro" id="IPR036338">
    <property type="entry name" value="Aha1"/>
</dbReference>
<dbReference type="AlphaFoldDB" id="A0A4V1J1Z3"/>
<dbReference type="Pfam" id="PF09229">
    <property type="entry name" value="Aha1_N"/>
    <property type="match status" value="1"/>
</dbReference>
<dbReference type="SMART" id="SM01000">
    <property type="entry name" value="Aha1_N"/>
    <property type="match status" value="1"/>
</dbReference>
<dbReference type="EMBL" id="KZ989341">
    <property type="protein sequence ID" value="RKP26759.1"/>
    <property type="molecule type" value="Genomic_DNA"/>
</dbReference>
<dbReference type="Gene3D" id="3.15.10.20">
    <property type="entry name" value="Activator of Hsp90 ATPase Aha1, N-terminal domain"/>
    <property type="match status" value="1"/>
</dbReference>
<dbReference type="OrthoDB" id="567237at2759"/>
<dbReference type="Pfam" id="PF08327">
    <property type="entry name" value="AHSA1"/>
    <property type="match status" value="1"/>
</dbReference>
<dbReference type="PANTHER" id="PTHR13009:SF22">
    <property type="entry name" value="LD43819P"/>
    <property type="match status" value="1"/>
</dbReference>
<organism evidence="4 5">
    <name type="scientific">Syncephalis pseudoplumigaleata</name>
    <dbReference type="NCBI Taxonomy" id="1712513"/>
    <lineage>
        <taxon>Eukaryota</taxon>
        <taxon>Fungi</taxon>
        <taxon>Fungi incertae sedis</taxon>
        <taxon>Zoopagomycota</taxon>
        <taxon>Zoopagomycotina</taxon>
        <taxon>Zoopagomycetes</taxon>
        <taxon>Zoopagales</taxon>
        <taxon>Piptocephalidaceae</taxon>
        <taxon>Syncephalis</taxon>
    </lineage>
</organism>
<dbReference type="GO" id="GO:0005829">
    <property type="term" value="C:cytosol"/>
    <property type="evidence" value="ECO:0007669"/>
    <property type="project" value="TreeGrafter"/>
</dbReference>
<dbReference type="CDD" id="cd08892">
    <property type="entry name" value="SRPBCC_Aha1"/>
    <property type="match status" value="1"/>
</dbReference>
<dbReference type="PANTHER" id="PTHR13009">
    <property type="entry name" value="HEAT SHOCK PROTEIN 90 HSP90 CO-CHAPERONE AHA-1"/>
    <property type="match status" value="1"/>
</dbReference>
<dbReference type="Gene3D" id="3.30.530.20">
    <property type="match status" value="1"/>
</dbReference>
<dbReference type="SUPFAM" id="SSF103111">
    <property type="entry name" value="Activator of Hsp90 ATPase, Aha1"/>
    <property type="match status" value="1"/>
</dbReference>
<dbReference type="SUPFAM" id="SSF55961">
    <property type="entry name" value="Bet v1-like"/>
    <property type="match status" value="1"/>
</dbReference>
<keyword evidence="5" id="KW-1185">Reference proteome</keyword>
<dbReference type="Proteomes" id="UP000278143">
    <property type="component" value="Unassembled WGS sequence"/>
</dbReference>
<dbReference type="InterPro" id="IPR023393">
    <property type="entry name" value="START-like_dom_sf"/>
</dbReference>
<comment type="similarity">
    <text evidence="1">Belongs to the AHA1 family.</text>
</comment>
<evidence type="ECO:0000256" key="1">
    <source>
        <dbReference type="ARBA" id="ARBA00006817"/>
    </source>
</evidence>
<gene>
    <name evidence="4" type="ORF">SYNPS1DRAFT_21545</name>
</gene>
<evidence type="ECO:0000313" key="5">
    <source>
        <dbReference type="Proteomes" id="UP000278143"/>
    </source>
</evidence>